<feature type="domain" description="4Fe-4S ferredoxin-type" evidence="4">
    <location>
        <begin position="33"/>
        <end position="63"/>
    </location>
</feature>
<dbReference type="SUPFAM" id="SSF54862">
    <property type="entry name" value="4Fe-4S ferredoxins"/>
    <property type="match status" value="1"/>
</dbReference>
<dbReference type="PANTHER" id="PTHR43122:SF2">
    <property type="entry name" value="FERREDOXIN SUBUNIT OF PYRUVATE:FLAVODOXIN OXIDOREDUCTASE"/>
    <property type="match status" value="1"/>
</dbReference>
<proteinExistence type="predicted"/>
<evidence type="ECO:0000256" key="3">
    <source>
        <dbReference type="ARBA" id="ARBA00023014"/>
    </source>
</evidence>
<keyword evidence="6" id="KW-1185">Reference proteome</keyword>
<evidence type="ECO:0000259" key="4">
    <source>
        <dbReference type="PROSITE" id="PS51379"/>
    </source>
</evidence>
<dbReference type="GO" id="GO:0046872">
    <property type="term" value="F:metal ion binding"/>
    <property type="evidence" value="ECO:0007669"/>
    <property type="project" value="UniProtKB-KW"/>
</dbReference>
<dbReference type="InterPro" id="IPR017896">
    <property type="entry name" value="4Fe4S_Fe-S-bd"/>
</dbReference>
<dbReference type="PANTHER" id="PTHR43122">
    <property type="entry name" value="FERREDOXIN SUBUNIT OF PYRUVATE:FLAVODOXIN OXIDOREDUCTASE-RELATED"/>
    <property type="match status" value="1"/>
</dbReference>
<dbReference type="Gene3D" id="3.30.70.20">
    <property type="match status" value="1"/>
</dbReference>
<evidence type="ECO:0000313" key="6">
    <source>
        <dbReference type="Proteomes" id="UP000184603"/>
    </source>
</evidence>
<dbReference type="PROSITE" id="PS51379">
    <property type="entry name" value="4FE4S_FER_2"/>
    <property type="match status" value="2"/>
</dbReference>
<dbReference type="RefSeq" id="WP_073612751.1">
    <property type="nucleotide sequence ID" value="NZ_FRFE01000005.1"/>
</dbReference>
<gene>
    <name evidence="5" type="ORF">SAMN02745220_01414</name>
</gene>
<keyword evidence="2" id="KW-0408">Iron</keyword>
<dbReference type="Pfam" id="PF12838">
    <property type="entry name" value="Fer4_7"/>
    <property type="match status" value="1"/>
</dbReference>
<accession>A0A1M7Y2W9</accession>
<dbReference type="OrthoDB" id="9804603at2"/>
<dbReference type="PROSITE" id="PS00198">
    <property type="entry name" value="4FE4S_FER_1"/>
    <property type="match status" value="2"/>
</dbReference>
<sequence>MLEMTIREKGCRGCRMCIDVCPTACFDFDEKEQKAVVAKVENCIACLSCAYICPSQVISHANIHHVKNFYRNIYFSRRMEKFL</sequence>
<dbReference type="InterPro" id="IPR017900">
    <property type="entry name" value="4Fe4S_Fe_S_CS"/>
</dbReference>
<keyword evidence="3" id="KW-0411">Iron-sulfur</keyword>
<dbReference type="GO" id="GO:0051536">
    <property type="term" value="F:iron-sulfur cluster binding"/>
    <property type="evidence" value="ECO:0007669"/>
    <property type="project" value="UniProtKB-KW"/>
</dbReference>
<feature type="domain" description="4Fe-4S ferredoxin-type" evidence="4">
    <location>
        <begin position="2"/>
        <end position="31"/>
    </location>
</feature>
<dbReference type="Proteomes" id="UP000184603">
    <property type="component" value="Unassembled WGS sequence"/>
</dbReference>
<dbReference type="AlphaFoldDB" id="A0A1M7Y2W9"/>
<protein>
    <submittedName>
        <fullName evidence="5">4Fe-4S dicluster domain-containing protein</fullName>
    </submittedName>
</protein>
<evidence type="ECO:0000256" key="1">
    <source>
        <dbReference type="ARBA" id="ARBA00022723"/>
    </source>
</evidence>
<name>A0A1M7Y2W9_9BACT</name>
<evidence type="ECO:0000256" key="2">
    <source>
        <dbReference type="ARBA" id="ARBA00023004"/>
    </source>
</evidence>
<dbReference type="STRING" id="1121416.SAMN02745220_01414"/>
<keyword evidence="1" id="KW-0479">Metal-binding</keyword>
<evidence type="ECO:0000313" key="5">
    <source>
        <dbReference type="EMBL" id="SHO46298.1"/>
    </source>
</evidence>
<reference evidence="5 6" key="1">
    <citation type="submission" date="2016-12" db="EMBL/GenBank/DDBJ databases">
        <authorList>
            <person name="Song W.-J."/>
            <person name="Kurnit D.M."/>
        </authorList>
    </citation>
    <scope>NUCLEOTIDE SEQUENCE [LARGE SCALE GENOMIC DNA]</scope>
    <source>
        <strain evidence="5 6">DSM 18488</strain>
    </source>
</reference>
<organism evidence="5 6">
    <name type="scientific">Desulfopila aestuarii DSM 18488</name>
    <dbReference type="NCBI Taxonomy" id="1121416"/>
    <lineage>
        <taxon>Bacteria</taxon>
        <taxon>Pseudomonadati</taxon>
        <taxon>Thermodesulfobacteriota</taxon>
        <taxon>Desulfobulbia</taxon>
        <taxon>Desulfobulbales</taxon>
        <taxon>Desulfocapsaceae</taxon>
        <taxon>Desulfopila</taxon>
    </lineage>
</organism>
<dbReference type="EMBL" id="FRFE01000005">
    <property type="protein sequence ID" value="SHO46298.1"/>
    <property type="molecule type" value="Genomic_DNA"/>
</dbReference>